<protein>
    <submittedName>
        <fullName evidence="3">Putative hemagglutinin-related protein</fullName>
    </submittedName>
</protein>
<dbReference type="Pfam" id="PF10282">
    <property type="entry name" value="Lactonase"/>
    <property type="match status" value="1"/>
</dbReference>
<dbReference type="PANTHER" id="PTHR30344:SF1">
    <property type="entry name" value="6-PHOSPHOGLUCONOLACTONASE"/>
    <property type="match status" value="1"/>
</dbReference>
<comment type="caution">
    <text evidence="3">The sequence shown here is derived from an EMBL/GenBank/DDBJ whole genome shotgun (WGS) entry which is preliminary data.</text>
</comment>
<dbReference type="Proteomes" id="UP000289437">
    <property type="component" value="Unassembled WGS sequence"/>
</dbReference>
<evidence type="ECO:0000256" key="1">
    <source>
        <dbReference type="ARBA" id="ARBA00005564"/>
    </source>
</evidence>
<dbReference type="EMBL" id="RDSM01000002">
    <property type="protein sequence ID" value="RXH56224.1"/>
    <property type="molecule type" value="Genomic_DNA"/>
</dbReference>
<dbReference type="GO" id="GO:0006006">
    <property type="term" value="P:glucose metabolic process"/>
    <property type="evidence" value="ECO:0007669"/>
    <property type="project" value="UniProtKB-KW"/>
</dbReference>
<evidence type="ECO:0000313" key="3">
    <source>
        <dbReference type="EMBL" id="RXH56224.1"/>
    </source>
</evidence>
<keyword evidence="2" id="KW-0119">Carbohydrate metabolism</keyword>
<dbReference type="AlphaFoldDB" id="A0A4V1L5L9"/>
<comment type="similarity">
    <text evidence="1">Belongs to the cycloisomerase 2 family.</text>
</comment>
<evidence type="ECO:0000256" key="2">
    <source>
        <dbReference type="ARBA" id="ARBA00022526"/>
    </source>
</evidence>
<sequence length="371" mass="36259">MFSVVALMIAPFGISGCGNFFVPPTSTSGGGSGTTTTSFAYVANATTSTISGFALASGSLVGVTNSPYSLPIPPTSLVVTPANSFLYVGSLGALYGYSIATDGSLTALSSGAALAAVGAVSLDVSPDGNWLFALDSNGVTVDEFGINTSTGALTPENGANFAVTGSGATSPRMIKVAPSGTLVFAAMGTGGEAVFTFNTTTGALVLSQTLDGSTVTSDNAITVDSTSTHLYIARSGTGTGIAVYTIGTAGALNSISGSPFAAGAGPYSVVINSAGTYLYSANRTDGTISGYAIGTTGALTALGTSPYASGSLVTALGRDSLGKYIVAASLGGSPDLTMYSFDATSLGMLDSVSTAATGTDPTGATAIAMSH</sequence>
<dbReference type="SUPFAM" id="SSF50974">
    <property type="entry name" value="Nitrous oxide reductase, N-terminal domain"/>
    <property type="match status" value="1"/>
</dbReference>
<organism evidence="3 4">
    <name type="scientific">Granulicella sibirica</name>
    <dbReference type="NCBI Taxonomy" id="2479048"/>
    <lineage>
        <taxon>Bacteria</taxon>
        <taxon>Pseudomonadati</taxon>
        <taxon>Acidobacteriota</taxon>
        <taxon>Terriglobia</taxon>
        <taxon>Terriglobales</taxon>
        <taxon>Acidobacteriaceae</taxon>
        <taxon>Granulicella</taxon>
    </lineage>
</organism>
<proteinExistence type="inferred from homology"/>
<dbReference type="GO" id="GO:0017057">
    <property type="term" value="F:6-phosphogluconolactonase activity"/>
    <property type="evidence" value="ECO:0007669"/>
    <property type="project" value="TreeGrafter"/>
</dbReference>
<keyword evidence="2" id="KW-0313">Glucose metabolism</keyword>
<dbReference type="InterPro" id="IPR019405">
    <property type="entry name" value="Lactonase_7-beta_prop"/>
</dbReference>
<reference evidence="4" key="2">
    <citation type="submission" date="2019-02" db="EMBL/GenBank/DDBJ databases">
        <title>Granulicella sibirica sp. nov., a psychrotolerant acidobacterium isolated from an organic soil layer in forested tundra, West Siberia.</title>
        <authorList>
            <person name="Oshkin I.Y."/>
            <person name="Kulichevskaya I.S."/>
            <person name="Rijpstra W.I.C."/>
            <person name="Sinninghe Damste J.S."/>
            <person name="Rakitin A.L."/>
            <person name="Ravin N.V."/>
            <person name="Dedysh S.N."/>
        </authorList>
    </citation>
    <scope>NUCLEOTIDE SEQUENCE [LARGE SCALE GENOMIC DNA]</scope>
    <source>
        <strain evidence="4">AF10</strain>
    </source>
</reference>
<keyword evidence="4" id="KW-1185">Reference proteome</keyword>
<dbReference type="Gene3D" id="2.130.10.10">
    <property type="entry name" value="YVTN repeat-like/Quinoprotein amine dehydrogenase"/>
    <property type="match status" value="2"/>
</dbReference>
<reference evidence="3 4" key="1">
    <citation type="submission" date="2018-11" db="EMBL/GenBank/DDBJ databases">
        <authorList>
            <person name="Mardanov A.V."/>
            <person name="Ravin N.V."/>
            <person name="Dedysh S.N."/>
        </authorList>
    </citation>
    <scope>NUCLEOTIDE SEQUENCE [LARGE SCALE GENOMIC DNA]</scope>
    <source>
        <strain evidence="3 4">AF10</strain>
    </source>
</reference>
<dbReference type="PANTHER" id="PTHR30344">
    <property type="entry name" value="6-PHOSPHOGLUCONOLACTONASE-RELATED"/>
    <property type="match status" value="1"/>
</dbReference>
<dbReference type="InterPro" id="IPR011045">
    <property type="entry name" value="N2O_reductase_N"/>
</dbReference>
<accession>A0A4V1L5L9</accession>
<dbReference type="InterPro" id="IPR050282">
    <property type="entry name" value="Cycloisomerase_2"/>
</dbReference>
<gene>
    <name evidence="3" type="ORF">GRAN_3081</name>
</gene>
<name>A0A4V1L5L9_9BACT</name>
<dbReference type="InterPro" id="IPR015943">
    <property type="entry name" value="WD40/YVTN_repeat-like_dom_sf"/>
</dbReference>
<evidence type="ECO:0000313" key="4">
    <source>
        <dbReference type="Proteomes" id="UP000289437"/>
    </source>
</evidence>